<evidence type="ECO:0000256" key="1">
    <source>
        <dbReference type="SAM" id="Coils"/>
    </source>
</evidence>
<dbReference type="EMBL" id="FMXC01000008">
    <property type="protein sequence ID" value="SDA50574.1"/>
    <property type="molecule type" value="Genomic_DNA"/>
</dbReference>
<evidence type="ECO:0000313" key="6">
    <source>
        <dbReference type="Proteomes" id="UP001242513"/>
    </source>
</evidence>
<organism evidence="4 6">
    <name type="scientific">Lactobacillus kefiranofaciens</name>
    <dbReference type="NCBI Taxonomy" id="267818"/>
    <lineage>
        <taxon>Bacteria</taxon>
        <taxon>Bacillati</taxon>
        <taxon>Bacillota</taxon>
        <taxon>Bacilli</taxon>
        <taxon>Lactobacillales</taxon>
        <taxon>Lactobacillaceae</taxon>
        <taxon>Lactobacillus</taxon>
    </lineage>
</organism>
<reference evidence="4" key="3">
    <citation type="submission" date="2023-04" db="EMBL/GenBank/DDBJ databases">
        <authorList>
            <person name="Wang Y."/>
        </authorList>
    </citation>
    <scope>NUCLEOTIDE SEQUENCE</scope>
    <source>
        <strain evidence="4">ZW18</strain>
    </source>
</reference>
<name>A0AAX3UGF3_9LACO</name>
<dbReference type="InterPro" id="IPR032834">
    <property type="entry name" value="NatK-like_C"/>
</dbReference>
<dbReference type="SUPFAM" id="SSF55874">
    <property type="entry name" value="ATPase domain of HSP90 chaperone/DNA topoisomerase II/histidine kinase"/>
    <property type="match status" value="1"/>
</dbReference>
<reference evidence="4" key="2">
    <citation type="journal article" date="2022" name="Food Funct.">
        <title>Lactobacillus kefiranofaciens ZW18 from Kefir enhances the anti-tumor effect of anti-programmed cell death 1 (PD-1) immunotherapy by modulating the gut microbiota.</title>
        <authorList>
            <person name="Zhao J."/>
            <person name="Wang Y."/>
            <person name="Wang J."/>
            <person name="Lv M."/>
            <person name="Zhou C."/>
            <person name="Jia L."/>
            <person name="Geng W."/>
        </authorList>
    </citation>
    <scope>NUCLEOTIDE SEQUENCE</scope>
    <source>
        <strain evidence="4">ZW18</strain>
    </source>
</reference>
<evidence type="ECO:0000313" key="5">
    <source>
        <dbReference type="Proteomes" id="UP000181860"/>
    </source>
</evidence>
<protein>
    <submittedName>
        <fullName evidence="4">GHKL domain-containing protein</fullName>
    </submittedName>
    <submittedName>
        <fullName evidence="3">Two-component system, AgrA family, sensor histidine kinase AgrC</fullName>
    </submittedName>
</protein>
<keyword evidence="3" id="KW-0418">Kinase</keyword>
<proteinExistence type="predicted"/>
<dbReference type="PANTHER" id="PTHR40448:SF1">
    <property type="entry name" value="TWO-COMPONENT SENSOR HISTIDINE KINASE"/>
    <property type="match status" value="1"/>
</dbReference>
<evidence type="ECO:0000313" key="3">
    <source>
        <dbReference type="EMBL" id="SDA50574.1"/>
    </source>
</evidence>
<dbReference type="RefSeq" id="WP_013853697.1">
    <property type="nucleotide sequence ID" value="NZ_CP061341.1"/>
</dbReference>
<reference evidence="3 5" key="1">
    <citation type="submission" date="2016-10" db="EMBL/GenBank/DDBJ databases">
        <authorList>
            <person name="Varghese N."/>
            <person name="Submissions S."/>
        </authorList>
    </citation>
    <scope>NUCLEOTIDE SEQUENCE [LARGE SCALE GENOMIC DNA]</scope>
    <source>
        <strain evidence="3 5">ATCC 43761</strain>
    </source>
</reference>
<dbReference type="EMBL" id="CP123735">
    <property type="protein sequence ID" value="WGO86753.1"/>
    <property type="molecule type" value="Genomic_DNA"/>
</dbReference>
<keyword evidence="1" id="KW-0175">Coiled coil</keyword>
<dbReference type="Gene3D" id="3.30.565.10">
    <property type="entry name" value="Histidine kinase-like ATPase, C-terminal domain"/>
    <property type="match status" value="1"/>
</dbReference>
<dbReference type="GO" id="GO:0042802">
    <property type="term" value="F:identical protein binding"/>
    <property type="evidence" value="ECO:0007669"/>
    <property type="project" value="TreeGrafter"/>
</dbReference>
<dbReference type="AlphaFoldDB" id="A0AAX3UGF3"/>
<dbReference type="Proteomes" id="UP000181860">
    <property type="component" value="Unassembled WGS sequence"/>
</dbReference>
<dbReference type="Proteomes" id="UP001242513">
    <property type="component" value="Chromosome"/>
</dbReference>
<dbReference type="Pfam" id="PF14501">
    <property type="entry name" value="HATPase_c_5"/>
    <property type="match status" value="1"/>
</dbReference>
<keyword evidence="3" id="KW-0808">Transferase</keyword>
<dbReference type="GeneID" id="72686434"/>
<dbReference type="GO" id="GO:0016301">
    <property type="term" value="F:kinase activity"/>
    <property type="evidence" value="ECO:0007669"/>
    <property type="project" value="UniProtKB-KW"/>
</dbReference>
<sequence length="233" mass="27308">MQAENEQLKEYSNYLDKNEDELRRFKHDYQNILNSLRISAEKCDTESVVKQLSEYTDTQFDEKALRKYKGVNHVHIEELKSIAIAKLAKLYNENIDYSFGCEVEIYKIPQSVNILDIIRIMGITFDNAIEESQKLIQMTGNKDSAKVDAMYYQEDGNFEFRIRNRIGMIDKVNLNRLNQEGYTTKKFHSGIGLANVKQIEAKYENSMLIDYGIEDDWFDFDLTIMPDDMEENS</sequence>
<dbReference type="PANTHER" id="PTHR40448">
    <property type="entry name" value="TWO-COMPONENT SENSOR HISTIDINE KINASE"/>
    <property type="match status" value="1"/>
</dbReference>
<accession>A0AAX3UGF3</accession>
<feature type="domain" description="Sensor histidine kinase NatK-like C-terminal" evidence="2">
    <location>
        <begin position="113"/>
        <end position="224"/>
    </location>
</feature>
<evidence type="ECO:0000259" key="2">
    <source>
        <dbReference type="Pfam" id="PF14501"/>
    </source>
</evidence>
<dbReference type="InterPro" id="IPR036890">
    <property type="entry name" value="HATPase_C_sf"/>
</dbReference>
<feature type="coiled-coil region" evidence="1">
    <location>
        <begin position="1"/>
        <end position="28"/>
    </location>
</feature>
<gene>
    <name evidence="4" type="ORF">QEJ78_04770</name>
    <name evidence="3" type="ORF">SAMN02983011_00990</name>
</gene>
<keyword evidence="5" id="KW-1185">Reference proteome</keyword>
<evidence type="ECO:0000313" key="4">
    <source>
        <dbReference type="EMBL" id="WGO86753.1"/>
    </source>
</evidence>